<protein>
    <recommendedName>
        <fullName evidence="2">Lon N-terminal domain-containing protein</fullName>
    </recommendedName>
</protein>
<evidence type="ECO:0000313" key="4">
    <source>
        <dbReference type="Proteomes" id="UP001515480"/>
    </source>
</evidence>
<reference evidence="3 4" key="1">
    <citation type="journal article" date="2024" name="Science">
        <title>Giant polyketide synthase enzymes in the biosynthesis of giant marine polyether toxins.</title>
        <authorList>
            <person name="Fallon T.R."/>
            <person name="Shende V.V."/>
            <person name="Wierzbicki I.H."/>
            <person name="Pendleton A.L."/>
            <person name="Watervoot N.F."/>
            <person name="Auber R.P."/>
            <person name="Gonzalez D.J."/>
            <person name="Wisecaver J.H."/>
            <person name="Moore B.S."/>
        </authorList>
    </citation>
    <scope>NUCLEOTIDE SEQUENCE [LARGE SCALE GENOMIC DNA]</scope>
    <source>
        <strain evidence="3 4">12B1</strain>
    </source>
</reference>
<keyword evidence="1" id="KW-0732">Signal</keyword>
<feature type="signal peptide" evidence="1">
    <location>
        <begin position="1"/>
        <end position="15"/>
    </location>
</feature>
<dbReference type="InterPro" id="IPR046336">
    <property type="entry name" value="Lon_prtase_N_sf"/>
</dbReference>
<dbReference type="InterPro" id="IPR015947">
    <property type="entry name" value="PUA-like_sf"/>
</dbReference>
<dbReference type="AlphaFoldDB" id="A0AB34JYW0"/>
<dbReference type="EMBL" id="JBGBPQ010000003">
    <property type="protein sequence ID" value="KAL1527373.1"/>
    <property type="molecule type" value="Genomic_DNA"/>
</dbReference>
<proteinExistence type="predicted"/>
<dbReference type="PANTHER" id="PTHR46732">
    <property type="entry name" value="ATP-DEPENDENT PROTEASE LA (LON) DOMAIN PROTEIN"/>
    <property type="match status" value="1"/>
</dbReference>
<evidence type="ECO:0000259" key="2">
    <source>
        <dbReference type="SMART" id="SM00464"/>
    </source>
</evidence>
<keyword evidence="4" id="KW-1185">Reference proteome</keyword>
<feature type="domain" description="Lon N-terminal" evidence="2">
    <location>
        <begin position="41"/>
        <end position="284"/>
    </location>
</feature>
<accession>A0AB34JYW0</accession>
<feature type="chain" id="PRO_5044296214" description="Lon N-terminal domain-containing protein" evidence="1">
    <location>
        <begin position="16"/>
        <end position="298"/>
    </location>
</feature>
<evidence type="ECO:0000313" key="3">
    <source>
        <dbReference type="EMBL" id="KAL1527373.1"/>
    </source>
</evidence>
<gene>
    <name evidence="3" type="ORF">AB1Y20_016042</name>
</gene>
<name>A0AB34JYW0_PRYPA</name>
<comment type="caution">
    <text evidence="3">The sequence shown here is derived from an EMBL/GenBank/DDBJ whole genome shotgun (WGS) entry which is preliminary data.</text>
</comment>
<dbReference type="Proteomes" id="UP001515480">
    <property type="component" value="Unassembled WGS sequence"/>
</dbReference>
<organism evidence="3 4">
    <name type="scientific">Prymnesium parvum</name>
    <name type="common">Toxic golden alga</name>
    <dbReference type="NCBI Taxonomy" id="97485"/>
    <lineage>
        <taxon>Eukaryota</taxon>
        <taxon>Haptista</taxon>
        <taxon>Haptophyta</taxon>
        <taxon>Prymnesiophyceae</taxon>
        <taxon>Prymnesiales</taxon>
        <taxon>Prymnesiaceae</taxon>
        <taxon>Prymnesium</taxon>
    </lineage>
</organism>
<sequence length="298" mass="32666">MPSMRLLGLLASARALSLEPSLTLHSPLMSAAKYISSGHDELGLLPFNLREAMLIGETKQVHLKDPRLVALFEKALDHEGCVGQLLVTDSGSLASVSSLLEITEVRTRDAGMWADLRAVGRVRIHDVSQTEDEYVNAHICLHTDARLEQPLPMALVEGVQETYSSCHRLARRLREKTRGRSTEGLFEAPSDSQVAVANQFEVELESIVKQRREVMCERGLDASPVDYLDDDVQALLGVSNEEAAELQLFSFCAASCLGAHERAHALTAADTVERLKFTTAILREKEARLAAQLALAGL</sequence>
<dbReference type="Gene3D" id="2.30.130.40">
    <property type="entry name" value="LON domain-like"/>
    <property type="match status" value="1"/>
</dbReference>
<dbReference type="PANTHER" id="PTHR46732:SF5">
    <property type="entry name" value="ATP-DEPENDENT PROTEASE LA (LON) DOMAIN PROTEIN"/>
    <property type="match status" value="1"/>
</dbReference>
<evidence type="ECO:0000256" key="1">
    <source>
        <dbReference type="SAM" id="SignalP"/>
    </source>
</evidence>
<dbReference type="SMART" id="SM00464">
    <property type="entry name" value="LON"/>
    <property type="match status" value="1"/>
</dbReference>
<dbReference type="InterPro" id="IPR003111">
    <property type="entry name" value="Lon_prtase_N"/>
</dbReference>
<dbReference type="SUPFAM" id="SSF88697">
    <property type="entry name" value="PUA domain-like"/>
    <property type="match status" value="1"/>
</dbReference>